<reference evidence="5 8" key="3">
    <citation type="journal article" date="2017" name="Ann. Clin. Microbiol. Antimicrob.">
        <title>New eight genes identified at the clinical multidrug-resistant Acinetobacter baumannii DMS06669 strain in a Vietnam hospital.</title>
        <authorList>
            <person name="Si-Tuan N."/>
            <person name="Ngoc H.M."/>
            <person name="Hang P.T.T."/>
            <person name="Nguyen C."/>
            <person name="Van P.H."/>
            <person name="Huong N.T."/>
        </authorList>
    </citation>
    <scope>NUCLEOTIDE SEQUENCE [LARGE SCALE GENOMIC DNA]</scope>
    <source>
        <strain evidence="5 8">DMS06669</strain>
    </source>
</reference>
<dbReference type="Proteomes" id="UP000480763">
    <property type="component" value="Unassembled WGS sequence"/>
</dbReference>
<dbReference type="Proteomes" id="UP000051322">
    <property type="component" value="Unassembled WGS sequence"/>
</dbReference>
<evidence type="ECO:0000313" key="3">
    <source>
        <dbReference type="EMBL" id="MDK4883253.1"/>
    </source>
</evidence>
<name>A0A0G4QQ83_ACIBA</name>
<reference evidence="2 6" key="1">
    <citation type="submission" date="2015-10" db="EMBL/GenBank/DDBJ databases">
        <title>The utility of whole genome sequencing in characterizing Acinetobacter epidemiology and analyzing hospital outbreaks.</title>
        <authorList>
            <person name="Ozer E.A."/>
            <person name="Fitzpatrick M.A."/>
            <person name="Hauser A.R."/>
        </authorList>
    </citation>
    <scope>NUCLEOTIDE SEQUENCE [LARGE SCALE GENOMIC DNA]</scope>
    <source>
        <strain evidence="2 6">ABBL059</strain>
    </source>
</reference>
<protein>
    <submittedName>
        <fullName evidence="5">Uncharacterized protein</fullName>
    </submittedName>
</protein>
<reference evidence="3" key="6">
    <citation type="submission" date="2023-01" db="EMBL/GenBank/DDBJ databases">
        <title>Genomic dissection of endemic carbapenem resistance: metallo-beta-lactamase gene dissemination through clonal, plasmid and integron transfer pathways.</title>
        <authorList>
            <person name="Macesic N."/>
        </authorList>
    </citation>
    <scope>NUCLEOTIDE SEQUENCE</scope>
    <source>
        <strain evidence="3">CPO519</strain>
    </source>
</reference>
<dbReference type="RefSeq" id="WP_000367437.1">
    <property type="nucleotide sequence ID" value="NZ_AP024802.1"/>
</dbReference>
<reference evidence="4" key="7">
    <citation type="submission" date="2024-01" db="EMBL/GenBank/DDBJ databases">
        <authorList>
            <person name="Macesic N."/>
        </authorList>
    </citation>
    <scope>NUCLEOTIDE SEQUENCE</scope>
    <source>
        <strain evidence="4">CPO519</strain>
    </source>
</reference>
<evidence type="ECO:0000313" key="7">
    <source>
        <dbReference type="Proteomes" id="UP000066661"/>
    </source>
</evidence>
<dbReference type="Proteomes" id="UP000066661">
    <property type="component" value="Chromosome I"/>
</dbReference>
<dbReference type="EMBL" id="WWCH01000001">
    <property type="protein sequence ID" value="MYM78192.1"/>
    <property type="molecule type" value="Genomic_DNA"/>
</dbReference>
<evidence type="ECO:0000313" key="9">
    <source>
        <dbReference type="Proteomes" id="UP001174156"/>
    </source>
</evidence>
<reference evidence="1 7" key="2">
    <citation type="submission" date="2015-12" db="EMBL/GenBank/DDBJ databases">
        <authorList>
            <person name="Wibberg D."/>
        </authorList>
    </citation>
    <scope>NUCLEOTIDE SEQUENCE [LARGE SCALE GENOMIC DNA]</scope>
    <source>
        <strain evidence="1">R2091</strain>
    </source>
</reference>
<dbReference type="EMBL" id="LN997846">
    <property type="protein sequence ID" value="CUW35115.1"/>
    <property type="molecule type" value="Genomic_DNA"/>
</dbReference>
<dbReference type="Proteomes" id="UP001174156">
    <property type="component" value="Unassembled WGS sequence"/>
</dbReference>
<dbReference type="EMBL" id="JARTMM010000082">
    <property type="protein sequence ID" value="MDK4883253.1"/>
    <property type="molecule type" value="Genomic_DNA"/>
</dbReference>
<evidence type="ECO:0000313" key="4">
    <source>
        <dbReference type="EMBL" id="MEC5496537.1"/>
    </source>
</evidence>
<sequence>MDMNFQTILSSFKNQSTGTDAFKNLKSACEHHLKHSSDLNEKAVIYLIYGFARSYVILYEDEAVTTEFAQASKEMLVNYMNRLNEALSTQDDHIILKTLNQVSNDYMQGSRLF</sequence>
<evidence type="ECO:0000313" key="2">
    <source>
        <dbReference type="EMBL" id="KQD21651.1"/>
    </source>
</evidence>
<organism evidence="5 8">
    <name type="scientific">Acinetobacter baumannii</name>
    <dbReference type="NCBI Taxonomy" id="470"/>
    <lineage>
        <taxon>Bacteria</taxon>
        <taxon>Pseudomonadati</taxon>
        <taxon>Pseudomonadota</taxon>
        <taxon>Gammaproteobacteria</taxon>
        <taxon>Moraxellales</taxon>
        <taxon>Moraxellaceae</taxon>
        <taxon>Acinetobacter</taxon>
        <taxon>Acinetobacter calcoaceticus/baumannii complex</taxon>
    </lineage>
</organism>
<dbReference type="AlphaFoldDB" id="A0A0G4QQ83"/>
<evidence type="ECO:0000313" key="8">
    <source>
        <dbReference type="Proteomes" id="UP000480763"/>
    </source>
</evidence>
<evidence type="ECO:0000313" key="1">
    <source>
        <dbReference type="EMBL" id="CUW35115.1"/>
    </source>
</evidence>
<reference evidence="4 9" key="5">
    <citation type="journal article" date="2023" name="Nat. Commun.">
        <title>Genomic dissection of endemic carbapenem resistance reveals metallo-beta-lactamase dissemination through clonal, plasmid and integron transfer.</title>
        <authorList>
            <person name="Macesic N."/>
            <person name="Hawkey J."/>
            <person name="Vezina B."/>
            <person name="Wisniewski J.A."/>
            <person name="Cottingham H."/>
            <person name="Blakeway L.V."/>
            <person name="Harshegyi T."/>
            <person name="Pragastis K."/>
            <person name="Badoordeen G.Z."/>
            <person name="Dennison A."/>
            <person name="Spelman D.W."/>
            <person name="Jenney A.W.J."/>
            <person name="Peleg A.Y."/>
        </authorList>
    </citation>
    <scope>NUCLEOTIDE SEQUENCE [LARGE SCALE GENOMIC DNA]</scope>
    <source>
        <strain evidence="4 9">CPO519</strain>
    </source>
</reference>
<evidence type="ECO:0000313" key="5">
    <source>
        <dbReference type="EMBL" id="MYM78192.1"/>
    </source>
</evidence>
<proteinExistence type="predicted"/>
<dbReference type="EMBL" id="LLFE01000017">
    <property type="protein sequence ID" value="KQD21651.1"/>
    <property type="molecule type" value="Genomic_DNA"/>
</dbReference>
<accession>A0A0G4QQ83</accession>
<gene>
    <name evidence="1" type="ORF">ABR2091_1713</name>
    <name evidence="2" type="ORF">APD06_03345</name>
    <name evidence="5" type="ORF">GSE42_09630</name>
    <name evidence="4" type="ORF">P9867_008465</name>
    <name evidence="3" type="ORF">P9867_16640</name>
</gene>
<dbReference type="EMBL" id="JARTMM020000001">
    <property type="protein sequence ID" value="MEC5496537.1"/>
    <property type="molecule type" value="Genomic_DNA"/>
</dbReference>
<evidence type="ECO:0000313" key="6">
    <source>
        <dbReference type="Proteomes" id="UP000051322"/>
    </source>
</evidence>
<reference evidence="5" key="4">
    <citation type="submission" date="2019-12" db="EMBL/GenBank/DDBJ databases">
        <authorList>
            <person name="Nguyen S.-T."/>
        </authorList>
    </citation>
    <scope>NUCLEOTIDE SEQUENCE</scope>
    <source>
        <strain evidence="5">DMS06669</strain>
    </source>
</reference>